<keyword evidence="3 10" id="KW-0436">Ligase</keyword>
<evidence type="ECO:0000256" key="1">
    <source>
        <dbReference type="ARBA" id="ARBA00005594"/>
    </source>
</evidence>
<evidence type="ECO:0000256" key="4">
    <source>
        <dbReference type="ARBA" id="ARBA00022741"/>
    </source>
</evidence>
<evidence type="ECO:0000256" key="3">
    <source>
        <dbReference type="ARBA" id="ARBA00022598"/>
    </source>
</evidence>
<evidence type="ECO:0000256" key="8">
    <source>
        <dbReference type="ARBA" id="ARBA00047469"/>
    </source>
</evidence>
<dbReference type="PANTHER" id="PTHR43740">
    <property type="entry name" value="LEUCYL-TRNA SYNTHETASE"/>
    <property type="match status" value="1"/>
</dbReference>
<dbReference type="InterPro" id="IPR025709">
    <property type="entry name" value="Leu_tRNA-synth_edit"/>
</dbReference>
<dbReference type="Pfam" id="PF13603">
    <property type="entry name" value="tRNA-synt_1_2"/>
    <property type="match status" value="1"/>
</dbReference>
<evidence type="ECO:0000259" key="14">
    <source>
        <dbReference type="Pfam" id="PF09334"/>
    </source>
</evidence>
<evidence type="ECO:0000259" key="12">
    <source>
        <dbReference type="Pfam" id="PF00133"/>
    </source>
</evidence>
<dbReference type="InterPro" id="IPR002300">
    <property type="entry name" value="aa-tRNA-synth_Ia"/>
</dbReference>
<evidence type="ECO:0000256" key="6">
    <source>
        <dbReference type="ARBA" id="ARBA00022917"/>
    </source>
</evidence>
<dbReference type="PROSITE" id="PS00178">
    <property type="entry name" value="AA_TRNA_LIGASE_I"/>
    <property type="match status" value="1"/>
</dbReference>
<dbReference type="GO" id="GO:0004823">
    <property type="term" value="F:leucine-tRNA ligase activity"/>
    <property type="evidence" value="ECO:0007669"/>
    <property type="project" value="UniProtKB-UniRule"/>
</dbReference>
<dbReference type="FunFam" id="3.40.50.620:FF:000077">
    <property type="entry name" value="Leucine--tRNA ligase"/>
    <property type="match status" value="1"/>
</dbReference>
<comment type="catalytic activity">
    <reaction evidence="9">
        <text>tRNA(Ile) + L-isoleucine + ATP = L-isoleucyl-tRNA(Ile) + AMP + diphosphate</text>
        <dbReference type="Rhea" id="RHEA:11060"/>
        <dbReference type="Rhea" id="RHEA-COMP:9666"/>
        <dbReference type="Rhea" id="RHEA-COMP:9695"/>
        <dbReference type="ChEBI" id="CHEBI:30616"/>
        <dbReference type="ChEBI" id="CHEBI:33019"/>
        <dbReference type="ChEBI" id="CHEBI:58045"/>
        <dbReference type="ChEBI" id="CHEBI:78442"/>
        <dbReference type="ChEBI" id="CHEBI:78528"/>
        <dbReference type="ChEBI" id="CHEBI:456215"/>
        <dbReference type="EC" id="6.1.1.5"/>
    </reaction>
</comment>
<dbReference type="GO" id="GO:0005829">
    <property type="term" value="C:cytosol"/>
    <property type="evidence" value="ECO:0007669"/>
    <property type="project" value="TreeGrafter"/>
</dbReference>
<dbReference type="RefSeq" id="WP_115884075.1">
    <property type="nucleotide sequence ID" value="NZ_CBCSHX010000001.1"/>
</dbReference>
<dbReference type="InterPro" id="IPR009080">
    <property type="entry name" value="tRNAsynth_Ia_anticodon-bd"/>
</dbReference>
<keyword evidence="4 10" id="KW-0547">Nucleotide-binding</keyword>
<dbReference type="SUPFAM" id="SSF52374">
    <property type="entry name" value="Nucleotidylyl transferase"/>
    <property type="match status" value="1"/>
</dbReference>
<dbReference type="GO" id="GO:0005524">
    <property type="term" value="F:ATP binding"/>
    <property type="evidence" value="ECO:0007669"/>
    <property type="project" value="UniProtKB-UniRule"/>
</dbReference>
<evidence type="ECO:0000256" key="2">
    <source>
        <dbReference type="ARBA" id="ARBA00022490"/>
    </source>
</evidence>
<keyword evidence="7 10" id="KW-0030">Aminoacyl-tRNA synthetase</keyword>
<feature type="domain" description="Aminoacyl-tRNA synthetase class Ia" evidence="12">
    <location>
        <begin position="412"/>
        <end position="603"/>
    </location>
</feature>
<dbReference type="GO" id="GO:0002161">
    <property type="term" value="F:aminoacyl-tRNA deacylase activity"/>
    <property type="evidence" value="ECO:0007669"/>
    <property type="project" value="InterPro"/>
</dbReference>
<evidence type="ECO:0000256" key="10">
    <source>
        <dbReference type="HAMAP-Rule" id="MF_00049"/>
    </source>
</evidence>
<feature type="domain" description="Methionyl/Valyl/Leucyl/Isoleucyl-tRNA synthetase anticodon-binding" evidence="13">
    <location>
        <begin position="656"/>
        <end position="768"/>
    </location>
</feature>
<keyword evidence="5 10" id="KW-0067">ATP-binding</keyword>
<dbReference type="GO" id="GO:0006429">
    <property type="term" value="P:leucyl-tRNA aminoacylation"/>
    <property type="evidence" value="ECO:0007669"/>
    <property type="project" value="UniProtKB-UniRule"/>
</dbReference>
<accession>A0A3E0B083</accession>
<proteinExistence type="inferred from homology"/>
<dbReference type="OrthoDB" id="9810365at2"/>
<dbReference type="FunFam" id="3.10.20.590:FF:000001">
    <property type="entry name" value="Leucine--tRNA ligase"/>
    <property type="match status" value="1"/>
</dbReference>
<evidence type="ECO:0000256" key="9">
    <source>
        <dbReference type="ARBA" id="ARBA00048359"/>
    </source>
</evidence>
<dbReference type="PRINTS" id="PR00985">
    <property type="entry name" value="TRNASYNTHLEU"/>
</dbReference>
<dbReference type="Gene3D" id="1.10.730.10">
    <property type="entry name" value="Isoleucyl-tRNA Synthetase, Domain 1"/>
    <property type="match status" value="1"/>
</dbReference>
<evidence type="ECO:0000256" key="11">
    <source>
        <dbReference type="RuleBase" id="RU363035"/>
    </source>
</evidence>
<evidence type="ECO:0000259" key="15">
    <source>
        <dbReference type="Pfam" id="PF13603"/>
    </source>
</evidence>
<dbReference type="Gene3D" id="3.90.740.10">
    <property type="entry name" value="Valyl/Leucyl/Isoleucyl-tRNA synthetase, editing domain"/>
    <property type="match status" value="1"/>
</dbReference>
<dbReference type="SUPFAM" id="SSF47323">
    <property type="entry name" value="Anticodon-binding domain of a subclass of class I aminoacyl-tRNA synthetases"/>
    <property type="match status" value="1"/>
</dbReference>
<dbReference type="InterPro" id="IPR009008">
    <property type="entry name" value="Val/Leu/Ile-tRNA-synth_edit"/>
</dbReference>
<dbReference type="Pfam" id="PF09334">
    <property type="entry name" value="tRNA-synt_1g"/>
    <property type="match status" value="1"/>
</dbReference>
<dbReference type="PANTHER" id="PTHR43740:SF2">
    <property type="entry name" value="LEUCINE--TRNA LIGASE, MITOCHONDRIAL"/>
    <property type="match status" value="1"/>
</dbReference>
<comment type="subcellular location">
    <subcellularLocation>
        <location evidence="10">Cytoplasm</location>
    </subcellularLocation>
</comment>
<sequence>MTFKHRDIEKKWQQYWENNKTFKTEDEIGKEKFYALDMFPYPSGAGLHVGHPEGYTATDIVSRMKRMQGYNVLHPMGWDAFGLPAEQYAIDTGNDIHAFNEKNIDNFRRQIKELGFSYDWDREINTTDPEYYKWTQWIFIQLYKKGLAYVDEVPVNWCEALGTVLANEEVIDGKSERGGHPVVRKPMRQWILRITEYADRLLEDLDDLDWPESLKDMQRNWIGKSEGANVTFEIDGFDESFSAFTTRPDTIYGATYAVLSPEHKLIDKITSDEESEAVKAYQEKAAHKSELERTDLAKEKTGVFTGAYAINPLSGEKLPIWIADYVLASYGTGAIMAVPAHDERDYEFAKQFDLKILPVLKGGNIEEEAFTGEGVHINSGELDGLGLEDGIKKAIELLEEKNAGEAKITYRLRDWLFSRQRYWGEPIPVIHWEDGTMTTVPEEELPLELPVMTEIKPSGTGESPLANNTDWVNVVREDGVKGRRETNTMPQWAGSSWYFLRFIDPHNTEQLADPKKLKHWLPVDLYIGGAEHAVLHLLYARFWHKFLYDLGVVPTKEPFQKLYNQGMILGEGNEKMSKSKGNVVNPDDIIYSHGADTLRLYEMFMGPLDASIAWSENGLDGARRFLDRVWRLIVNEETGEPAAKIVDKETPDLDKVYNETVKKVTEDFASLLFNTGISQLMVFVNEAYKAEEVSKSYIENFVKLLSPVAPHIAEELWSILGNEKTVAYAEWPAYDESKLVEDTVEIVVQVNGKVKNKLEIERDLTKEAIEELALADEKIKEAIEGKTIRKVIVVPQKLVNIVAN</sequence>
<dbReference type="SUPFAM" id="SSF50677">
    <property type="entry name" value="ValRS/IleRS/LeuRS editing domain"/>
    <property type="match status" value="1"/>
</dbReference>
<dbReference type="EMBL" id="QUMW01000009">
    <property type="protein sequence ID" value="REG25380.1"/>
    <property type="molecule type" value="Genomic_DNA"/>
</dbReference>
<dbReference type="Pfam" id="PF08264">
    <property type="entry name" value="Anticodon_1"/>
    <property type="match status" value="1"/>
</dbReference>
<dbReference type="FunFam" id="1.10.730.10:FF:000011">
    <property type="entry name" value="Leucine--tRNA ligase chloroplastic/mitochondrial"/>
    <property type="match status" value="1"/>
</dbReference>
<dbReference type="NCBIfam" id="TIGR00396">
    <property type="entry name" value="leuS_bact"/>
    <property type="match status" value="1"/>
</dbReference>
<name>A0A3E0B083_9STAP</name>
<evidence type="ECO:0000259" key="13">
    <source>
        <dbReference type="Pfam" id="PF08264"/>
    </source>
</evidence>
<dbReference type="InterPro" id="IPR013155">
    <property type="entry name" value="M/V/L/I-tRNA-synth_anticd-bd"/>
</dbReference>
<protein>
    <recommendedName>
        <fullName evidence="10">Leucine--tRNA ligase</fullName>
        <ecNumber evidence="10">6.1.1.4</ecNumber>
    </recommendedName>
    <alternativeName>
        <fullName evidence="10">Leucyl-tRNA synthetase</fullName>
        <shortName evidence="10">LeuRS</shortName>
    </alternativeName>
</protein>
<keyword evidence="2 10" id="KW-0963">Cytoplasm</keyword>
<dbReference type="Proteomes" id="UP000257076">
    <property type="component" value="Unassembled WGS sequence"/>
</dbReference>
<dbReference type="InterPro" id="IPR014729">
    <property type="entry name" value="Rossmann-like_a/b/a_fold"/>
</dbReference>
<evidence type="ECO:0000313" key="17">
    <source>
        <dbReference type="Proteomes" id="UP000257076"/>
    </source>
</evidence>
<comment type="catalytic activity">
    <reaction evidence="8 10">
        <text>tRNA(Leu) + L-leucine + ATP = L-leucyl-tRNA(Leu) + AMP + diphosphate</text>
        <dbReference type="Rhea" id="RHEA:11688"/>
        <dbReference type="Rhea" id="RHEA-COMP:9613"/>
        <dbReference type="Rhea" id="RHEA-COMP:9622"/>
        <dbReference type="ChEBI" id="CHEBI:30616"/>
        <dbReference type="ChEBI" id="CHEBI:33019"/>
        <dbReference type="ChEBI" id="CHEBI:57427"/>
        <dbReference type="ChEBI" id="CHEBI:78442"/>
        <dbReference type="ChEBI" id="CHEBI:78494"/>
        <dbReference type="ChEBI" id="CHEBI:456215"/>
        <dbReference type="EC" id="6.1.1.4"/>
    </reaction>
</comment>
<evidence type="ECO:0000256" key="7">
    <source>
        <dbReference type="ARBA" id="ARBA00023146"/>
    </source>
</evidence>
<feature type="domain" description="Methionyl/Leucyl tRNA synthetase" evidence="14">
    <location>
        <begin position="39"/>
        <end position="170"/>
    </location>
</feature>
<comment type="caution">
    <text evidence="10">Lacks conserved residue(s) required for the propagation of feature annotation.</text>
</comment>
<feature type="domain" description="Leucyl-tRNA synthetase editing" evidence="15">
    <location>
        <begin position="219"/>
        <end position="398"/>
    </location>
</feature>
<dbReference type="CDD" id="cd07958">
    <property type="entry name" value="Anticodon_Ia_Leu_BEm"/>
    <property type="match status" value="1"/>
</dbReference>
<evidence type="ECO:0000256" key="5">
    <source>
        <dbReference type="ARBA" id="ARBA00022840"/>
    </source>
</evidence>
<comment type="similarity">
    <text evidence="1 10 11">Belongs to the class-I aminoacyl-tRNA synthetase family.</text>
</comment>
<dbReference type="Gene3D" id="3.40.50.620">
    <property type="entry name" value="HUPs"/>
    <property type="match status" value="2"/>
</dbReference>
<dbReference type="InterPro" id="IPR002302">
    <property type="entry name" value="Leu-tRNA-ligase"/>
</dbReference>
<feature type="short sequence motif" description="'KMSKS' region" evidence="10">
    <location>
        <begin position="575"/>
        <end position="579"/>
    </location>
</feature>
<dbReference type="EC" id="6.1.1.4" evidence="10"/>
<dbReference type="GO" id="GO:0004822">
    <property type="term" value="F:isoleucine-tRNA ligase activity"/>
    <property type="evidence" value="ECO:0007669"/>
    <property type="project" value="UniProtKB-EC"/>
</dbReference>
<keyword evidence="17" id="KW-1185">Reference proteome</keyword>
<keyword evidence="6 10" id="KW-0648">Protein biosynthesis</keyword>
<gene>
    <name evidence="10" type="primary">leuS</name>
    <name evidence="16" type="ORF">DFR63_0414</name>
</gene>
<dbReference type="InterPro" id="IPR015413">
    <property type="entry name" value="Methionyl/Leucyl_tRNA_Synth"/>
</dbReference>
<dbReference type="Pfam" id="PF00133">
    <property type="entry name" value="tRNA-synt_1"/>
    <property type="match status" value="1"/>
</dbReference>
<dbReference type="CDD" id="cd00812">
    <property type="entry name" value="LeuRS_core"/>
    <property type="match status" value="1"/>
</dbReference>
<dbReference type="FunFam" id="3.40.50.620:FF:000056">
    <property type="entry name" value="Leucine--tRNA ligase"/>
    <property type="match status" value="1"/>
</dbReference>
<dbReference type="HAMAP" id="MF_00049_B">
    <property type="entry name" value="Leu_tRNA_synth_B"/>
    <property type="match status" value="1"/>
</dbReference>
<evidence type="ECO:0000313" key="16">
    <source>
        <dbReference type="EMBL" id="REG25380.1"/>
    </source>
</evidence>
<feature type="binding site" evidence="10">
    <location>
        <position position="578"/>
    </location>
    <ligand>
        <name>ATP</name>
        <dbReference type="ChEBI" id="CHEBI:30616"/>
    </ligand>
</feature>
<comment type="caution">
    <text evidence="16">The sequence shown here is derived from an EMBL/GenBank/DDBJ whole genome shotgun (WGS) entry which is preliminary data.</text>
</comment>
<reference evidence="16 17" key="1">
    <citation type="submission" date="2018-08" db="EMBL/GenBank/DDBJ databases">
        <title>Genomic Encyclopedia of Type Strains, Phase IV (KMG-IV): sequencing the most valuable type-strain genomes for metagenomic binning, comparative biology and taxonomic classification.</title>
        <authorList>
            <person name="Goeker M."/>
        </authorList>
    </citation>
    <scope>NUCLEOTIDE SEQUENCE [LARGE SCALE GENOMIC DNA]</scope>
    <source>
        <strain evidence="16 17">DSM 17274</strain>
    </source>
</reference>
<dbReference type="Gene3D" id="3.10.20.590">
    <property type="match status" value="1"/>
</dbReference>
<dbReference type="InterPro" id="IPR001412">
    <property type="entry name" value="aa-tRNA-synth_I_CS"/>
</dbReference>
<organism evidence="16 17">
    <name type="scientific">Jeotgalicoccus halotolerans</name>
    <dbReference type="NCBI Taxonomy" id="157227"/>
    <lineage>
        <taxon>Bacteria</taxon>
        <taxon>Bacillati</taxon>
        <taxon>Bacillota</taxon>
        <taxon>Bacilli</taxon>
        <taxon>Bacillales</taxon>
        <taxon>Staphylococcaceae</taxon>
        <taxon>Jeotgalicoccus</taxon>
    </lineage>
</organism>
<dbReference type="AlphaFoldDB" id="A0A3E0B083"/>